<sequence>TLKSLVAMATDQPAPLNLIESGALCQEGSDLVFEILQSVSDICSFYRPTQSSLTGGSQQSQAPLHQQRQTLTDLVNSLEQKLKRLRVVYTRVAAASKQVAQPDPIKLLPLEGDIPDEQAAESIEAASAAKTGEAKQLIEQVNQLNAVIKRLASGNSQLIHQLSVMLSELPTS</sequence>
<evidence type="ECO:0000256" key="4">
    <source>
        <dbReference type="ARBA" id="ARBA00023015"/>
    </source>
</evidence>
<keyword evidence="5" id="KW-0010">Activator</keyword>
<evidence type="ECO:0000256" key="2">
    <source>
        <dbReference type="ARBA" id="ARBA00010606"/>
    </source>
</evidence>
<dbReference type="Proteomes" id="UP000215902">
    <property type="component" value="Unassembled WGS sequence"/>
</dbReference>
<keyword evidence="11" id="KW-1185">Reference proteome</keyword>
<keyword evidence="6" id="KW-0804">Transcription</keyword>
<dbReference type="GO" id="GO:0003712">
    <property type="term" value="F:transcription coregulator activity"/>
    <property type="evidence" value="ECO:0007669"/>
    <property type="project" value="TreeGrafter"/>
</dbReference>
<dbReference type="Pfam" id="PF11315">
    <property type="entry name" value="Med30"/>
    <property type="match status" value="1"/>
</dbReference>
<name>A0A267DAH1_9PLAT</name>
<evidence type="ECO:0000256" key="7">
    <source>
        <dbReference type="ARBA" id="ARBA00023242"/>
    </source>
</evidence>
<evidence type="ECO:0000256" key="6">
    <source>
        <dbReference type="ARBA" id="ARBA00023163"/>
    </source>
</evidence>
<proteinExistence type="inferred from homology"/>
<comment type="subcellular location">
    <subcellularLocation>
        <location evidence="1">Nucleus</location>
    </subcellularLocation>
</comment>
<dbReference type="PANTHER" id="PTHR31705">
    <property type="entry name" value="MEDIATOR OF RNA POLYMERASE II TRANSCRIPTION SUBUNIT 30"/>
    <property type="match status" value="1"/>
</dbReference>
<evidence type="ECO:0000256" key="1">
    <source>
        <dbReference type="ARBA" id="ARBA00004123"/>
    </source>
</evidence>
<dbReference type="GO" id="GO:0045893">
    <property type="term" value="P:positive regulation of DNA-templated transcription"/>
    <property type="evidence" value="ECO:0007669"/>
    <property type="project" value="TreeGrafter"/>
</dbReference>
<dbReference type="AlphaFoldDB" id="A0A267DAH1"/>
<dbReference type="PANTHER" id="PTHR31705:SF4">
    <property type="entry name" value="MEDIATOR OF RNA POLYMERASE II TRANSCRIPTION SUBUNIT 30"/>
    <property type="match status" value="1"/>
</dbReference>
<gene>
    <name evidence="10" type="ORF">BOX15_Mlig009527g1</name>
</gene>
<protein>
    <recommendedName>
        <fullName evidence="3">Mediator of RNA polymerase II transcription subunit 30</fullName>
    </recommendedName>
    <alternativeName>
        <fullName evidence="9">Mediator complex subunit 30</fullName>
    </alternativeName>
</protein>
<feature type="non-terminal residue" evidence="10">
    <location>
        <position position="1"/>
    </location>
</feature>
<comment type="similarity">
    <text evidence="2">Belongs to the Mediator complex subunit 30 family.</text>
</comment>
<dbReference type="InterPro" id="IPR021019">
    <property type="entry name" value="Mediator_Med30_met"/>
</dbReference>
<keyword evidence="4" id="KW-0805">Transcription regulation</keyword>
<reference evidence="10 11" key="1">
    <citation type="submission" date="2017-06" db="EMBL/GenBank/DDBJ databases">
        <title>A platform for efficient transgenesis in Macrostomum lignano, a flatworm model organism for stem cell research.</title>
        <authorList>
            <person name="Berezikov E."/>
        </authorList>
    </citation>
    <scope>NUCLEOTIDE SEQUENCE [LARGE SCALE GENOMIC DNA]</scope>
    <source>
        <strain evidence="10">DV1</strain>
        <tissue evidence="10">Whole organism</tissue>
    </source>
</reference>
<evidence type="ECO:0000256" key="8">
    <source>
        <dbReference type="ARBA" id="ARBA00025687"/>
    </source>
</evidence>
<evidence type="ECO:0000313" key="11">
    <source>
        <dbReference type="Proteomes" id="UP000215902"/>
    </source>
</evidence>
<evidence type="ECO:0000313" key="10">
    <source>
        <dbReference type="EMBL" id="PAA46311.1"/>
    </source>
</evidence>
<comment type="function">
    <text evidence="8">Component of the Mediator complex, a coactivator involved in the regulated transcription of nearly all RNA polymerase II-dependent genes. Mediator functions as a bridge to convey information from gene-specific regulatory proteins to the basal RNA polymerase II transcription machinery. Mediator is recruited to promoters by direct interactions with regulatory proteins and serves as a scaffold for the assembly of a functional preinitiation complex with RNA polymerase II and the general transcription factors.</text>
</comment>
<dbReference type="EMBL" id="NIVC01004936">
    <property type="protein sequence ID" value="PAA46311.1"/>
    <property type="molecule type" value="Genomic_DNA"/>
</dbReference>
<evidence type="ECO:0000256" key="9">
    <source>
        <dbReference type="ARBA" id="ARBA00031981"/>
    </source>
</evidence>
<evidence type="ECO:0000256" key="3">
    <source>
        <dbReference type="ARBA" id="ARBA00019664"/>
    </source>
</evidence>
<keyword evidence="7" id="KW-0539">Nucleus</keyword>
<accession>A0A267DAH1</accession>
<dbReference type="GO" id="GO:0016592">
    <property type="term" value="C:mediator complex"/>
    <property type="evidence" value="ECO:0007669"/>
    <property type="project" value="TreeGrafter"/>
</dbReference>
<organism evidence="10 11">
    <name type="scientific">Macrostomum lignano</name>
    <dbReference type="NCBI Taxonomy" id="282301"/>
    <lineage>
        <taxon>Eukaryota</taxon>
        <taxon>Metazoa</taxon>
        <taxon>Spiralia</taxon>
        <taxon>Lophotrochozoa</taxon>
        <taxon>Platyhelminthes</taxon>
        <taxon>Rhabditophora</taxon>
        <taxon>Macrostomorpha</taxon>
        <taxon>Macrostomida</taxon>
        <taxon>Macrostomidae</taxon>
        <taxon>Macrostomum</taxon>
    </lineage>
</organism>
<evidence type="ECO:0000256" key="5">
    <source>
        <dbReference type="ARBA" id="ARBA00023159"/>
    </source>
</evidence>
<comment type="caution">
    <text evidence="10">The sequence shown here is derived from an EMBL/GenBank/DDBJ whole genome shotgun (WGS) entry which is preliminary data.</text>
</comment>